<dbReference type="PRINTS" id="PR00471">
    <property type="entry name" value="ACETATEKNASE"/>
</dbReference>
<feature type="site" description="Transition state stabilizer" evidence="7">
    <location>
        <position position="241"/>
    </location>
</feature>
<dbReference type="GO" id="GO:0005524">
    <property type="term" value="F:ATP binding"/>
    <property type="evidence" value="ECO:0007669"/>
    <property type="project" value="UniProtKB-KW"/>
</dbReference>
<dbReference type="CDD" id="cd24010">
    <property type="entry name" value="ASKHA_NBD_AcK_PK"/>
    <property type="match status" value="1"/>
</dbReference>
<dbReference type="GO" id="GO:0000287">
    <property type="term" value="F:magnesium ion binding"/>
    <property type="evidence" value="ECO:0007669"/>
    <property type="project" value="UniProtKB-UniRule"/>
</dbReference>
<dbReference type="GO" id="GO:0006085">
    <property type="term" value="P:acetyl-CoA biosynthetic process"/>
    <property type="evidence" value="ECO:0007669"/>
    <property type="project" value="UniProtKB-UniRule"/>
</dbReference>
<evidence type="ECO:0000256" key="2">
    <source>
        <dbReference type="ARBA" id="ARBA00022490"/>
    </source>
</evidence>
<organism evidence="9 10">
    <name type="scientific">Anaerofustis stercorihominis</name>
    <dbReference type="NCBI Taxonomy" id="214853"/>
    <lineage>
        <taxon>Bacteria</taxon>
        <taxon>Bacillati</taxon>
        <taxon>Bacillota</taxon>
        <taxon>Clostridia</taxon>
        <taxon>Eubacteriales</taxon>
        <taxon>Eubacteriaceae</taxon>
        <taxon>Anaerofustis</taxon>
    </lineage>
</organism>
<reference evidence="9 10" key="1">
    <citation type="submission" date="2018-08" db="EMBL/GenBank/DDBJ databases">
        <title>A genome reference for cultivated species of the human gut microbiota.</title>
        <authorList>
            <person name="Zou Y."/>
            <person name="Xue W."/>
            <person name="Luo G."/>
        </authorList>
    </citation>
    <scope>NUCLEOTIDE SEQUENCE [LARGE SCALE GENOMIC DNA]</scope>
    <source>
        <strain evidence="9 10">AM25-6</strain>
    </source>
</reference>
<feature type="binding site" evidence="7">
    <location>
        <begin position="331"/>
        <end position="335"/>
    </location>
    <ligand>
        <name>ATP</name>
        <dbReference type="ChEBI" id="CHEBI:30616"/>
    </ligand>
</feature>
<dbReference type="InterPro" id="IPR023865">
    <property type="entry name" value="Aliphatic_acid_kinase_CS"/>
</dbReference>
<dbReference type="InterPro" id="IPR004372">
    <property type="entry name" value="Ac/propionate_kinase"/>
</dbReference>
<feature type="binding site" evidence="7">
    <location>
        <position position="384"/>
    </location>
    <ligand>
        <name>Mg(2+)</name>
        <dbReference type="ChEBI" id="CHEBI:18420"/>
    </ligand>
</feature>
<feature type="binding site" evidence="7">
    <location>
        <position position="7"/>
    </location>
    <ligand>
        <name>Mg(2+)</name>
        <dbReference type="ChEBI" id="CHEBI:18420"/>
    </ligand>
</feature>
<comment type="similarity">
    <text evidence="1 7 8">Belongs to the acetokinase family.</text>
</comment>
<evidence type="ECO:0000256" key="6">
    <source>
        <dbReference type="ARBA" id="ARBA00022840"/>
    </source>
</evidence>
<evidence type="ECO:0000313" key="10">
    <source>
        <dbReference type="Proteomes" id="UP000261212"/>
    </source>
</evidence>
<feature type="binding site" evidence="7">
    <location>
        <position position="14"/>
    </location>
    <ligand>
        <name>ATP</name>
        <dbReference type="ChEBI" id="CHEBI:30616"/>
    </ligand>
</feature>
<protein>
    <recommendedName>
        <fullName evidence="7">Acetate kinase</fullName>
        <ecNumber evidence="7">2.7.2.1</ecNumber>
    </recommendedName>
    <alternativeName>
        <fullName evidence="7">Acetokinase</fullName>
    </alternativeName>
</protein>
<evidence type="ECO:0000256" key="7">
    <source>
        <dbReference type="HAMAP-Rule" id="MF_00020"/>
    </source>
</evidence>
<keyword evidence="2 7" id="KW-0963">Cytoplasm</keyword>
<dbReference type="RefSeq" id="WP_007049710.1">
    <property type="nucleotide sequence ID" value="NZ_CABKNJ010000002.1"/>
</dbReference>
<dbReference type="InterPro" id="IPR000890">
    <property type="entry name" value="Aliphatic_acid_kin_short-chain"/>
</dbReference>
<dbReference type="GO" id="GO:0006083">
    <property type="term" value="P:acetate metabolic process"/>
    <property type="evidence" value="ECO:0007669"/>
    <property type="project" value="TreeGrafter"/>
</dbReference>
<keyword evidence="4 7" id="KW-0547">Nucleotide-binding</keyword>
<comment type="subunit">
    <text evidence="7">Homodimer.</text>
</comment>
<dbReference type="HAMAP" id="MF_00020">
    <property type="entry name" value="Acetate_kinase"/>
    <property type="match status" value="1"/>
</dbReference>
<evidence type="ECO:0000256" key="5">
    <source>
        <dbReference type="ARBA" id="ARBA00022777"/>
    </source>
</evidence>
<keyword evidence="5 7" id="KW-0418">Kinase</keyword>
<dbReference type="GeneID" id="98000073"/>
<comment type="cofactor">
    <cofactor evidence="7">
        <name>Mg(2+)</name>
        <dbReference type="ChEBI" id="CHEBI:18420"/>
    </cofactor>
    <cofactor evidence="7">
        <name>Mn(2+)</name>
        <dbReference type="ChEBI" id="CHEBI:29035"/>
    </cofactor>
    <text evidence="7">Mg(2+). Can also accept Mn(2+).</text>
</comment>
<dbReference type="InterPro" id="IPR043129">
    <property type="entry name" value="ATPase_NBD"/>
</dbReference>
<gene>
    <name evidence="7" type="primary">ackA</name>
    <name evidence="9" type="ORF">DW687_09985</name>
</gene>
<keyword evidence="6 7" id="KW-0067">ATP-binding</keyword>
<evidence type="ECO:0000256" key="8">
    <source>
        <dbReference type="RuleBase" id="RU003835"/>
    </source>
</evidence>
<dbReference type="PANTHER" id="PTHR21060">
    <property type="entry name" value="ACETATE KINASE"/>
    <property type="match status" value="1"/>
</dbReference>
<name>A0A3E3DWL0_9FIRM</name>
<comment type="catalytic activity">
    <reaction evidence="7">
        <text>acetate + ATP = acetyl phosphate + ADP</text>
        <dbReference type="Rhea" id="RHEA:11352"/>
        <dbReference type="ChEBI" id="CHEBI:22191"/>
        <dbReference type="ChEBI" id="CHEBI:30089"/>
        <dbReference type="ChEBI" id="CHEBI:30616"/>
        <dbReference type="ChEBI" id="CHEBI:456216"/>
        <dbReference type="EC" id="2.7.2.1"/>
    </reaction>
</comment>
<dbReference type="Proteomes" id="UP000261212">
    <property type="component" value="Unassembled WGS sequence"/>
</dbReference>
<feature type="binding site" evidence="7">
    <location>
        <begin position="208"/>
        <end position="212"/>
    </location>
    <ligand>
        <name>ATP</name>
        <dbReference type="ChEBI" id="CHEBI:30616"/>
    </ligand>
</feature>
<dbReference type="PANTHER" id="PTHR21060:SF15">
    <property type="entry name" value="ACETATE KINASE-RELATED"/>
    <property type="match status" value="1"/>
</dbReference>
<evidence type="ECO:0000256" key="4">
    <source>
        <dbReference type="ARBA" id="ARBA00022741"/>
    </source>
</evidence>
<sequence length="398" mass="43560">MKVLVINCGSSSLKYQLIDMENENVLANGVAERIGMSEGVLTHKQPGKDNVVFNEDMPTHKEALQILVKALIDENYGVIKSLDEISSIGHRITTGGEKYNTSIKADDEIIKGLESCAELAPLHIPGQVMGLLGCKEVFPGKEMVCVFDTSFHRTIPKEAYMYPIPYEYYEKYGIRKYGFHGISHQYVSAKAAKMLGKDIEDLKIIVCHLGNGASVSAVKNGRCIENSMGFTPLDGLEMGTRSGSIDPSIIPFLCEKENKSPKEVEDILNKESGLLGVSGVSSDCRDITSAKNEGNERAKLAYDIFVYRVKTTIGAYTAAMNGVDAIAFTGGIGENACDIREAILTDMEFFGVDFDEKANDVRGKDTIITKEGSKTTCMVIPTNEELMIAKETMEILNS</sequence>
<dbReference type="PROSITE" id="PS01075">
    <property type="entry name" value="ACETATE_KINASE_1"/>
    <property type="match status" value="1"/>
</dbReference>
<dbReference type="EC" id="2.7.2.1" evidence="7"/>
<comment type="caution">
    <text evidence="9">The sequence shown here is derived from an EMBL/GenBank/DDBJ whole genome shotgun (WGS) entry which is preliminary data.</text>
</comment>
<dbReference type="GO" id="GO:0008776">
    <property type="term" value="F:acetate kinase activity"/>
    <property type="evidence" value="ECO:0007669"/>
    <property type="project" value="UniProtKB-UniRule"/>
</dbReference>
<evidence type="ECO:0000256" key="3">
    <source>
        <dbReference type="ARBA" id="ARBA00022679"/>
    </source>
</evidence>
<dbReference type="EMBL" id="QUSM01000006">
    <property type="protein sequence ID" value="RGD73359.1"/>
    <property type="molecule type" value="Genomic_DNA"/>
</dbReference>
<feature type="site" description="Transition state stabilizer" evidence="7">
    <location>
        <position position="180"/>
    </location>
</feature>
<dbReference type="Gene3D" id="3.30.420.40">
    <property type="match status" value="2"/>
</dbReference>
<keyword evidence="7" id="KW-0460">Magnesium</keyword>
<dbReference type="GO" id="GO:0005737">
    <property type="term" value="C:cytoplasm"/>
    <property type="evidence" value="ECO:0007669"/>
    <property type="project" value="UniProtKB-SubCell"/>
</dbReference>
<dbReference type="NCBIfam" id="TIGR00016">
    <property type="entry name" value="ackA"/>
    <property type="match status" value="1"/>
</dbReference>
<comment type="function">
    <text evidence="7">Catalyzes the formation of acetyl phosphate from acetate and ATP. Can also catalyze the reverse reaction.</text>
</comment>
<dbReference type="SUPFAM" id="SSF53067">
    <property type="entry name" value="Actin-like ATPase domain"/>
    <property type="match status" value="2"/>
</dbReference>
<dbReference type="PIRSF" id="PIRSF000722">
    <property type="entry name" value="Acetate_prop_kin"/>
    <property type="match status" value="1"/>
</dbReference>
<feature type="binding site" evidence="7">
    <location>
        <begin position="283"/>
        <end position="285"/>
    </location>
    <ligand>
        <name>ATP</name>
        <dbReference type="ChEBI" id="CHEBI:30616"/>
    </ligand>
</feature>
<dbReference type="UniPathway" id="UPA00340">
    <property type="reaction ID" value="UER00458"/>
</dbReference>
<comment type="subcellular location">
    <subcellularLocation>
        <location evidence="7">Cytoplasm</location>
    </subcellularLocation>
</comment>
<dbReference type="PROSITE" id="PS01076">
    <property type="entry name" value="ACETATE_KINASE_2"/>
    <property type="match status" value="1"/>
</dbReference>
<evidence type="ECO:0000313" key="9">
    <source>
        <dbReference type="EMBL" id="RGD73359.1"/>
    </source>
</evidence>
<dbReference type="AlphaFoldDB" id="A0A3E3DWL0"/>
<feature type="binding site" evidence="7">
    <location>
        <position position="91"/>
    </location>
    <ligand>
        <name>substrate</name>
    </ligand>
</feature>
<accession>A0A3E3DWL0</accession>
<comment type="pathway">
    <text evidence="7">Metabolic intermediate biosynthesis; acetyl-CoA biosynthesis; acetyl-CoA from acetate: step 1/2.</text>
</comment>
<evidence type="ECO:0000256" key="1">
    <source>
        <dbReference type="ARBA" id="ARBA00008748"/>
    </source>
</evidence>
<feature type="active site" description="Proton donor/acceptor" evidence="7">
    <location>
        <position position="148"/>
    </location>
</feature>
<dbReference type="Pfam" id="PF00871">
    <property type="entry name" value="Acetate_kinase"/>
    <property type="match status" value="1"/>
</dbReference>
<keyword evidence="3 7" id="KW-0808">Transferase</keyword>
<proteinExistence type="inferred from homology"/>
<keyword evidence="7" id="KW-0479">Metal-binding</keyword>